<name>A0ABV1Y7Q3_9ACTN</name>
<gene>
    <name evidence="1" type="ORF">ABT384_45510</name>
</gene>
<dbReference type="InterPro" id="IPR043504">
    <property type="entry name" value="Peptidase_S1_PA_chymotrypsin"/>
</dbReference>
<proteinExistence type="predicted"/>
<dbReference type="InterPro" id="IPR009003">
    <property type="entry name" value="Peptidase_S1_PA"/>
</dbReference>
<dbReference type="PRINTS" id="PR00722">
    <property type="entry name" value="CHYMOTRYPSIN"/>
</dbReference>
<protein>
    <submittedName>
        <fullName evidence="1">Trypsin-like peptidase domain-containing protein</fullName>
    </submittedName>
</protein>
<comment type="caution">
    <text evidence="1">The sequence shown here is derived from an EMBL/GenBank/DDBJ whole genome shotgun (WGS) entry which is preliminary data.</text>
</comment>
<dbReference type="Proteomes" id="UP001486207">
    <property type="component" value="Unassembled WGS sequence"/>
</dbReference>
<dbReference type="InterPro" id="IPR001314">
    <property type="entry name" value="Peptidase_S1A"/>
</dbReference>
<dbReference type="EMBL" id="JBEPFB010000040">
    <property type="protein sequence ID" value="MER7379851.1"/>
    <property type="molecule type" value="Genomic_DNA"/>
</dbReference>
<dbReference type="SUPFAM" id="SSF50494">
    <property type="entry name" value="Trypsin-like serine proteases"/>
    <property type="match status" value="1"/>
</dbReference>
<evidence type="ECO:0000313" key="1">
    <source>
        <dbReference type="EMBL" id="MER7379851.1"/>
    </source>
</evidence>
<reference evidence="1 2" key="1">
    <citation type="submission" date="2024-06" db="EMBL/GenBank/DDBJ databases">
        <title>The Natural Products Discovery Center: Release of the First 8490 Sequenced Strains for Exploring Actinobacteria Biosynthetic Diversity.</title>
        <authorList>
            <person name="Kalkreuter E."/>
            <person name="Kautsar S.A."/>
            <person name="Yang D."/>
            <person name="Bader C.D."/>
            <person name="Teijaro C.N."/>
            <person name="Fluegel L."/>
            <person name="Davis C.M."/>
            <person name="Simpson J.R."/>
            <person name="Lauterbach L."/>
            <person name="Steele A.D."/>
            <person name="Gui C."/>
            <person name="Meng S."/>
            <person name="Li G."/>
            <person name="Viehrig K."/>
            <person name="Ye F."/>
            <person name="Su P."/>
            <person name="Kiefer A.F."/>
            <person name="Nichols A."/>
            <person name="Cepeda A.J."/>
            <person name="Yan W."/>
            <person name="Fan B."/>
            <person name="Jiang Y."/>
            <person name="Adhikari A."/>
            <person name="Zheng C.-J."/>
            <person name="Schuster L."/>
            <person name="Cowan T.M."/>
            <person name="Smanski M.J."/>
            <person name="Chevrette M.G."/>
            <person name="De Carvalho L.P.S."/>
            <person name="Shen B."/>
        </authorList>
    </citation>
    <scope>NUCLEOTIDE SEQUENCE [LARGE SCALE GENOMIC DNA]</scope>
    <source>
        <strain evidence="1 2">NPDC000155</strain>
    </source>
</reference>
<dbReference type="Gene3D" id="2.40.10.10">
    <property type="entry name" value="Trypsin-like serine proteases"/>
    <property type="match status" value="1"/>
</dbReference>
<dbReference type="Pfam" id="PF13365">
    <property type="entry name" value="Trypsin_2"/>
    <property type="match status" value="1"/>
</dbReference>
<keyword evidence="2" id="KW-1185">Reference proteome</keyword>
<sequence>MTTTGYWVELFRSEQRLGGGFFLTRRFVVTALHCLGGLTSSDERVDVVLTDGSRLAGQICRRDVDADLALIMIASDYEVRLAIPRAGIAQRGDDWHSPYRPEATEAALGGKVDDGTADYSCEGGAVIEALQLTVDQHTGDYSGYSGGPVVTGVPEKRDPVVVGILLEQVPHRKDTGRAANVLFAATIGEALRRFDQFHVEHLIDVLHPEGAEKSEELTETAAVAEAESWFERIREWTQRGYLDPSQVAELNFTIAKTVLERQLRGEGK</sequence>
<evidence type="ECO:0000313" key="2">
    <source>
        <dbReference type="Proteomes" id="UP001486207"/>
    </source>
</evidence>
<accession>A0ABV1Y7Q3</accession>
<organism evidence="1 2">
    <name type="scientific">Streptomyces lanatus</name>
    <dbReference type="NCBI Taxonomy" id="66900"/>
    <lineage>
        <taxon>Bacteria</taxon>
        <taxon>Bacillati</taxon>
        <taxon>Actinomycetota</taxon>
        <taxon>Actinomycetes</taxon>
        <taxon>Kitasatosporales</taxon>
        <taxon>Streptomycetaceae</taxon>
        <taxon>Streptomyces</taxon>
    </lineage>
</organism>
<dbReference type="RefSeq" id="WP_190075785.1">
    <property type="nucleotide sequence ID" value="NZ_BNBM01000028.1"/>
</dbReference>